<dbReference type="PROSITE" id="PS51918">
    <property type="entry name" value="RADICAL_SAM"/>
    <property type="match status" value="1"/>
</dbReference>
<dbReference type="InterPro" id="IPR006638">
    <property type="entry name" value="Elp3/MiaA/NifB-like_rSAM"/>
</dbReference>
<dbReference type="SMART" id="SM00729">
    <property type="entry name" value="Elp3"/>
    <property type="match status" value="1"/>
</dbReference>
<feature type="binding site" evidence="6">
    <location>
        <position position="89"/>
    </location>
    <ligand>
        <name>[4Fe-4S] cluster</name>
        <dbReference type="ChEBI" id="CHEBI:49883"/>
        <note>4Fe-4S-S-AdoMet</note>
    </ligand>
</feature>
<dbReference type="InterPro" id="IPR013785">
    <property type="entry name" value="Aldolase_TIM"/>
</dbReference>
<dbReference type="Gene3D" id="3.20.20.70">
    <property type="entry name" value="Aldolase class I"/>
    <property type="match status" value="1"/>
</dbReference>
<dbReference type="Pfam" id="PF04055">
    <property type="entry name" value="Radical_SAM"/>
    <property type="match status" value="1"/>
</dbReference>
<evidence type="ECO:0000313" key="9">
    <source>
        <dbReference type="Proteomes" id="UP000235731"/>
    </source>
</evidence>
<dbReference type="GO" id="GO:0046872">
    <property type="term" value="F:metal ion binding"/>
    <property type="evidence" value="ECO:0007669"/>
    <property type="project" value="UniProtKB-KW"/>
</dbReference>
<dbReference type="CDD" id="cd01335">
    <property type="entry name" value="Radical_SAM"/>
    <property type="match status" value="1"/>
</dbReference>
<feature type="binding site" evidence="6">
    <location>
        <position position="86"/>
    </location>
    <ligand>
        <name>[4Fe-4S] cluster</name>
        <dbReference type="ChEBI" id="CHEBI:49883"/>
        <note>4Fe-4S-S-AdoMet</note>
    </ligand>
</feature>
<keyword evidence="5 6" id="KW-0411">Iron-sulfur</keyword>
<dbReference type="SFLD" id="SFLDG01101">
    <property type="entry name" value="Uncharacterised_Radical_SAM_Su"/>
    <property type="match status" value="1"/>
</dbReference>
<dbReference type="SUPFAM" id="SSF102114">
    <property type="entry name" value="Radical SAM enzymes"/>
    <property type="match status" value="1"/>
</dbReference>
<comment type="caution">
    <text evidence="8">The sequence shown here is derived from an EMBL/GenBank/DDBJ whole genome shotgun (WGS) entry which is preliminary data.</text>
</comment>
<dbReference type="PIRSF" id="PIRSF004869">
    <property type="entry name" value="PflX_prd"/>
    <property type="match status" value="1"/>
</dbReference>
<dbReference type="SFLD" id="SFLDS00029">
    <property type="entry name" value="Radical_SAM"/>
    <property type="match status" value="1"/>
</dbReference>
<keyword evidence="4 6" id="KW-0408">Iron</keyword>
<organism evidence="8 9">
    <name type="scientific">Caldimicrobium thiodismutans</name>
    <dbReference type="NCBI Taxonomy" id="1653476"/>
    <lineage>
        <taxon>Bacteria</taxon>
        <taxon>Pseudomonadati</taxon>
        <taxon>Thermodesulfobacteriota</taxon>
        <taxon>Thermodesulfobacteria</taxon>
        <taxon>Thermodesulfobacteriales</taxon>
        <taxon>Thermodesulfobacteriaceae</taxon>
        <taxon>Caldimicrobium</taxon>
    </lineage>
</organism>
<evidence type="ECO:0000256" key="4">
    <source>
        <dbReference type="ARBA" id="ARBA00023004"/>
    </source>
</evidence>
<dbReference type="InterPro" id="IPR007197">
    <property type="entry name" value="rSAM"/>
</dbReference>
<dbReference type="Proteomes" id="UP000235731">
    <property type="component" value="Unassembled WGS sequence"/>
</dbReference>
<dbReference type="InterPro" id="IPR058240">
    <property type="entry name" value="rSAM_sf"/>
</dbReference>
<proteinExistence type="predicted"/>
<dbReference type="InterPro" id="IPR027596">
    <property type="entry name" value="AmmeMemoSam_rS"/>
</dbReference>
<feature type="domain" description="Radical SAM core" evidence="7">
    <location>
        <begin position="67"/>
        <end position="280"/>
    </location>
</feature>
<evidence type="ECO:0000256" key="3">
    <source>
        <dbReference type="ARBA" id="ARBA00022723"/>
    </source>
</evidence>
<reference evidence="8 9" key="1">
    <citation type="submission" date="2018-01" db="EMBL/GenBank/DDBJ databases">
        <title>Metagenomic assembled genomes from two thermal pools in the Uzon Caldera, Kamchatka, Russia.</title>
        <authorList>
            <person name="Wilkins L."/>
            <person name="Ettinger C."/>
        </authorList>
    </citation>
    <scope>NUCLEOTIDE SEQUENCE [LARGE SCALE GENOMIC DNA]</scope>
    <source>
        <strain evidence="8">ZAV-15</strain>
    </source>
</reference>
<keyword evidence="1" id="KW-0004">4Fe-4S</keyword>
<protein>
    <submittedName>
        <fullName evidence="8">AmmeMemoRadiSam system radical SAM enzyme</fullName>
    </submittedName>
</protein>
<sequence length="338" mass="38655">MNEALLYEKLEGKKVRCFLCNHHCLIEPNKTGLCGVRINKEGLLYTLVYGKVIAENVDPIEKKPLYHFLPGSYSYSIATVGCNFQCSFCQNFEISQYSRFYPGGIPGKKVTPEEIVKQALATNSQSISYTYTEPTIYFEFALDCAKLAVTKGIKNVFVSNGYMTKEALDLISPYLQGINVDLKSFKEDFYLRICKAKLKPVLENLKYLKKIGIWVEITTLIIPQLNDSEEELREIARFIRDELGPETPWHISRFYPQFRMLDKPRTPVETLERAYEIGKSEGLYFVYVGNVPGHDKENTYCPKCGALLIERYGFSVLQNRLRNSACPDCGFQIAGVWN</sequence>
<keyword evidence="2 6" id="KW-0949">S-adenosyl-L-methionine</keyword>
<keyword evidence="3 6" id="KW-0479">Metal-binding</keyword>
<feature type="binding site" evidence="6">
    <location>
        <position position="82"/>
    </location>
    <ligand>
        <name>[4Fe-4S] cluster</name>
        <dbReference type="ChEBI" id="CHEBI:49883"/>
        <note>4Fe-4S-S-AdoMet</note>
    </ligand>
</feature>
<evidence type="ECO:0000259" key="7">
    <source>
        <dbReference type="PROSITE" id="PS51918"/>
    </source>
</evidence>
<evidence type="ECO:0000256" key="6">
    <source>
        <dbReference type="PIRSR" id="PIRSR004869-50"/>
    </source>
</evidence>
<dbReference type="NCBIfam" id="TIGR04337">
    <property type="entry name" value="AmmeMemoSam_rS"/>
    <property type="match status" value="1"/>
</dbReference>
<evidence type="ECO:0000256" key="5">
    <source>
        <dbReference type="ARBA" id="ARBA00023014"/>
    </source>
</evidence>
<dbReference type="AlphaFoldDB" id="A0A2N7PJV6"/>
<evidence type="ECO:0000256" key="2">
    <source>
        <dbReference type="ARBA" id="ARBA00022691"/>
    </source>
</evidence>
<accession>A0A2N7PJV6</accession>
<evidence type="ECO:0000256" key="1">
    <source>
        <dbReference type="ARBA" id="ARBA00022485"/>
    </source>
</evidence>
<dbReference type="GO" id="GO:0051539">
    <property type="term" value="F:4 iron, 4 sulfur cluster binding"/>
    <property type="evidence" value="ECO:0007669"/>
    <property type="project" value="UniProtKB-KW"/>
</dbReference>
<dbReference type="GO" id="GO:0003824">
    <property type="term" value="F:catalytic activity"/>
    <property type="evidence" value="ECO:0007669"/>
    <property type="project" value="InterPro"/>
</dbReference>
<dbReference type="InterPro" id="IPR016431">
    <property type="entry name" value="Pyrv-formate_lyase-activ_prd"/>
</dbReference>
<dbReference type="PANTHER" id="PTHR30352">
    <property type="entry name" value="PYRUVATE FORMATE-LYASE-ACTIVATING ENZYME"/>
    <property type="match status" value="1"/>
</dbReference>
<dbReference type="InterPro" id="IPR034457">
    <property type="entry name" value="Organic_radical-activating"/>
</dbReference>
<name>A0A2N7PJV6_9BACT</name>
<comment type="cofactor">
    <cofactor evidence="6">
        <name>[4Fe-4S] cluster</name>
        <dbReference type="ChEBI" id="CHEBI:49883"/>
    </cofactor>
    <text evidence="6">Binds 1 [4Fe-4S] cluster. The cluster is coordinated with 3 cysteines and an exchangeable S-adenosyl-L-methionine.</text>
</comment>
<dbReference type="EMBL" id="PNIE01000041">
    <property type="protein sequence ID" value="PMP63275.1"/>
    <property type="molecule type" value="Genomic_DNA"/>
</dbReference>
<gene>
    <name evidence="8" type="primary">amrS</name>
    <name evidence="8" type="ORF">C0197_03070</name>
</gene>
<dbReference type="PANTHER" id="PTHR30352:SF5">
    <property type="entry name" value="PYRUVATE FORMATE-LYASE 1-ACTIVATING ENZYME"/>
    <property type="match status" value="1"/>
</dbReference>
<evidence type="ECO:0000313" key="8">
    <source>
        <dbReference type="EMBL" id="PMP63275.1"/>
    </source>
</evidence>